<comment type="caution">
    <text evidence="1">The sequence shown here is derived from an EMBL/GenBank/DDBJ whole genome shotgun (WGS) entry which is preliminary data.</text>
</comment>
<keyword evidence="2" id="KW-1185">Reference proteome</keyword>
<sequence length="184" mass="20705">MSNMKETVTTKPSNTSNLCWKNSRRFPNSSTMKNVSRARLRKWNTCKQVGQKQVFIRNTNVDQSVSHLWNKVVMFQLDHGQLYQQLGQNKDGIQDDQTHHHHLEEKSDHQYKSLCRDCLKESVVGNSPVAGLSSSLAACSSSSSSPATCGSSPTAVKKLRYRTMVEGVDRAQLRGTMERAFKSN</sequence>
<organism evidence="1 2">
    <name type="scientific">Dissostichus mawsoni</name>
    <name type="common">Antarctic cod</name>
    <dbReference type="NCBI Taxonomy" id="36200"/>
    <lineage>
        <taxon>Eukaryota</taxon>
        <taxon>Metazoa</taxon>
        <taxon>Chordata</taxon>
        <taxon>Craniata</taxon>
        <taxon>Vertebrata</taxon>
        <taxon>Euteleostomi</taxon>
        <taxon>Actinopterygii</taxon>
        <taxon>Neopterygii</taxon>
        <taxon>Teleostei</taxon>
        <taxon>Neoteleostei</taxon>
        <taxon>Acanthomorphata</taxon>
        <taxon>Eupercaria</taxon>
        <taxon>Perciformes</taxon>
        <taxon>Notothenioidei</taxon>
        <taxon>Nototheniidae</taxon>
        <taxon>Dissostichus</taxon>
    </lineage>
</organism>
<gene>
    <name evidence="1" type="ORF">F7725_009525</name>
</gene>
<evidence type="ECO:0000313" key="2">
    <source>
        <dbReference type="Proteomes" id="UP000518266"/>
    </source>
</evidence>
<accession>A0A7J5XMD5</accession>
<name>A0A7J5XMD5_DISMA</name>
<dbReference type="Proteomes" id="UP000518266">
    <property type="component" value="Unassembled WGS sequence"/>
</dbReference>
<evidence type="ECO:0000313" key="1">
    <source>
        <dbReference type="EMBL" id="KAF3837757.1"/>
    </source>
</evidence>
<dbReference type="EMBL" id="JAAKFY010000022">
    <property type="protein sequence ID" value="KAF3837757.1"/>
    <property type="molecule type" value="Genomic_DNA"/>
</dbReference>
<dbReference type="AlphaFoldDB" id="A0A7J5XMD5"/>
<reference evidence="1 2" key="1">
    <citation type="submission" date="2020-03" db="EMBL/GenBank/DDBJ databases">
        <title>Dissostichus mawsoni Genome sequencing and assembly.</title>
        <authorList>
            <person name="Park H."/>
        </authorList>
    </citation>
    <scope>NUCLEOTIDE SEQUENCE [LARGE SCALE GENOMIC DNA]</scope>
    <source>
        <strain evidence="1">DM0001</strain>
        <tissue evidence="1">Muscle</tissue>
    </source>
</reference>
<proteinExistence type="predicted"/>
<protein>
    <submittedName>
        <fullName evidence="1">Uncharacterized protein</fullName>
    </submittedName>
</protein>